<protein>
    <submittedName>
        <fullName evidence="1">Uncharacterized protein</fullName>
    </submittedName>
</protein>
<dbReference type="Proteomes" id="UP000188586">
    <property type="component" value="Unassembled WGS sequence"/>
</dbReference>
<organism evidence="1 2">
    <name type="scientific">Leptospirillum ferriphilum</name>
    <dbReference type="NCBI Taxonomy" id="178606"/>
    <lineage>
        <taxon>Bacteria</taxon>
        <taxon>Pseudomonadati</taxon>
        <taxon>Nitrospirota</taxon>
        <taxon>Nitrospiria</taxon>
        <taxon>Nitrospirales</taxon>
        <taxon>Nitrospiraceae</taxon>
        <taxon>Leptospirillum</taxon>
    </lineage>
</organism>
<reference evidence="1 2" key="1">
    <citation type="submission" date="2016-11" db="EMBL/GenBank/DDBJ databases">
        <title>Comparative genomics of co-occurring bacteria in distinct bioleaching systems unravels niche-specific adaptation.</title>
        <authorList>
            <person name="Zhang X."/>
            <person name="Liu X."/>
            <person name="Yin H."/>
        </authorList>
    </citation>
    <scope>NUCLEOTIDE SEQUENCE [LARGE SCALE GENOMIC DNA]</scope>
    <source>
        <strain evidence="1 2">DX</strain>
    </source>
</reference>
<dbReference type="EMBL" id="MPOJ01000030">
    <property type="protein sequence ID" value="OOH69740.1"/>
    <property type="molecule type" value="Genomic_DNA"/>
</dbReference>
<proteinExistence type="predicted"/>
<gene>
    <name evidence="1" type="ORF">BOX24_12040</name>
</gene>
<sequence>MRPEQIFSCLFRTLPFSSVPFFKTNPLSRNQSFRMPGGEKVCRNVDCLGGYRPRERFARFRGREKKNAKFSEKNERRLPMLSKVPGDGVLDTVLTRGPGSVDSLRA</sequence>
<evidence type="ECO:0000313" key="2">
    <source>
        <dbReference type="Proteomes" id="UP000188586"/>
    </source>
</evidence>
<name>A0A1V3STR5_9BACT</name>
<accession>A0A1V3STR5</accession>
<dbReference type="AlphaFoldDB" id="A0A1V3STR5"/>
<evidence type="ECO:0000313" key="1">
    <source>
        <dbReference type="EMBL" id="OOH69740.1"/>
    </source>
</evidence>
<comment type="caution">
    <text evidence="1">The sequence shown here is derived from an EMBL/GenBank/DDBJ whole genome shotgun (WGS) entry which is preliminary data.</text>
</comment>